<sequence length="58" mass="6395">MSDFRALPHIPEGVEPGFAHVTQRSESPMTQAALDLWALQHKAACVMRRAYESNGDGL</sequence>
<dbReference type="Proteomes" id="UP000479692">
    <property type="component" value="Unassembled WGS sequence"/>
</dbReference>
<organism evidence="1 2">
    <name type="scientific">Noviluteimonas gilva</name>
    <dbReference type="NCBI Taxonomy" id="2682097"/>
    <lineage>
        <taxon>Bacteria</taxon>
        <taxon>Pseudomonadati</taxon>
        <taxon>Pseudomonadota</taxon>
        <taxon>Gammaproteobacteria</taxon>
        <taxon>Lysobacterales</taxon>
        <taxon>Lysobacteraceae</taxon>
        <taxon>Noviluteimonas</taxon>
    </lineage>
</organism>
<dbReference type="AlphaFoldDB" id="A0A7C9LGW0"/>
<proteinExistence type="predicted"/>
<dbReference type="RefSeq" id="WP_156640724.1">
    <property type="nucleotide sequence ID" value="NZ_WOXT01000001.1"/>
</dbReference>
<comment type="caution">
    <text evidence="1">The sequence shown here is derived from an EMBL/GenBank/DDBJ whole genome shotgun (WGS) entry which is preliminary data.</text>
</comment>
<dbReference type="EMBL" id="WOXT01000001">
    <property type="protein sequence ID" value="MUV13540.1"/>
    <property type="molecule type" value="Genomic_DNA"/>
</dbReference>
<keyword evidence="2" id="KW-1185">Reference proteome</keyword>
<name>A0A7C9LGW0_9GAMM</name>
<evidence type="ECO:0000313" key="1">
    <source>
        <dbReference type="EMBL" id="MUV13540.1"/>
    </source>
</evidence>
<reference evidence="1 2" key="1">
    <citation type="submission" date="2019-12" db="EMBL/GenBank/DDBJ databases">
        <authorList>
            <person name="Xu J."/>
        </authorList>
    </citation>
    <scope>NUCLEOTIDE SEQUENCE [LARGE SCALE GENOMIC DNA]</scope>
    <source>
        <strain evidence="1 2">HX-5-24</strain>
    </source>
</reference>
<evidence type="ECO:0000313" key="2">
    <source>
        <dbReference type="Proteomes" id="UP000479692"/>
    </source>
</evidence>
<gene>
    <name evidence="1" type="ORF">GN331_04880</name>
</gene>
<accession>A0A7C9LGW0</accession>
<protein>
    <submittedName>
        <fullName evidence="1">Uncharacterized protein</fullName>
    </submittedName>
</protein>